<dbReference type="EMBL" id="CAQQ02178641">
    <property type="status" value="NOT_ANNOTATED_CDS"/>
    <property type="molecule type" value="Genomic_DNA"/>
</dbReference>
<dbReference type="HOGENOM" id="CLU_2624837_0_0_1"/>
<dbReference type="STRING" id="36166.T1H3J8"/>
<dbReference type="PANTHER" id="PTHR11011:SF116">
    <property type="entry name" value="FATTY ACYL-COA REDUCTASE CG5065-RELATED"/>
    <property type="match status" value="1"/>
</dbReference>
<dbReference type="AlphaFoldDB" id="T1H3J8"/>
<organism evidence="1 2">
    <name type="scientific">Megaselia scalaris</name>
    <name type="common">Humpbacked fly</name>
    <name type="synonym">Phora scalaris</name>
    <dbReference type="NCBI Taxonomy" id="36166"/>
    <lineage>
        <taxon>Eukaryota</taxon>
        <taxon>Metazoa</taxon>
        <taxon>Ecdysozoa</taxon>
        <taxon>Arthropoda</taxon>
        <taxon>Hexapoda</taxon>
        <taxon>Insecta</taxon>
        <taxon>Pterygota</taxon>
        <taxon>Neoptera</taxon>
        <taxon>Endopterygota</taxon>
        <taxon>Diptera</taxon>
        <taxon>Brachycera</taxon>
        <taxon>Muscomorpha</taxon>
        <taxon>Platypezoidea</taxon>
        <taxon>Phoridae</taxon>
        <taxon>Megaseliini</taxon>
        <taxon>Megaselia</taxon>
    </lineage>
</organism>
<dbReference type="GO" id="GO:0005777">
    <property type="term" value="C:peroxisome"/>
    <property type="evidence" value="ECO:0007669"/>
    <property type="project" value="TreeGrafter"/>
</dbReference>
<keyword evidence="2" id="KW-1185">Reference proteome</keyword>
<reference evidence="2" key="1">
    <citation type="submission" date="2013-02" db="EMBL/GenBank/DDBJ databases">
        <authorList>
            <person name="Hughes D."/>
        </authorList>
    </citation>
    <scope>NUCLEOTIDE SEQUENCE</scope>
    <source>
        <strain>Durham</strain>
        <strain evidence="2">NC isolate 2 -- Noor lab</strain>
    </source>
</reference>
<evidence type="ECO:0008006" key="3">
    <source>
        <dbReference type="Google" id="ProtNLM"/>
    </source>
</evidence>
<evidence type="ECO:0000313" key="2">
    <source>
        <dbReference type="Proteomes" id="UP000015102"/>
    </source>
</evidence>
<accession>T1H3J8</accession>
<dbReference type="EnsemblMetazoa" id="MESCA010826-RA">
    <property type="protein sequence ID" value="MESCA010826-PA"/>
    <property type="gene ID" value="MESCA010826"/>
</dbReference>
<proteinExistence type="predicted"/>
<evidence type="ECO:0000313" key="1">
    <source>
        <dbReference type="EnsemblMetazoa" id="MESCA010826-PA"/>
    </source>
</evidence>
<reference evidence="1" key="2">
    <citation type="submission" date="2015-06" db="UniProtKB">
        <authorList>
            <consortium name="EnsemblMetazoa"/>
        </authorList>
    </citation>
    <scope>IDENTIFICATION</scope>
</reference>
<protein>
    <recommendedName>
        <fullName evidence="3">Fatty acyl-CoA reductase</fullName>
    </recommendedName>
</protein>
<dbReference type="PANTHER" id="PTHR11011">
    <property type="entry name" value="MALE STERILITY PROTEIN 2-RELATED"/>
    <property type="match status" value="1"/>
</dbReference>
<name>T1H3J8_MEGSC</name>
<dbReference type="Proteomes" id="UP000015102">
    <property type="component" value="Unassembled WGS sequence"/>
</dbReference>
<dbReference type="GO" id="GO:0035336">
    <property type="term" value="P:long-chain fatty-acyl-CoA metabolic process"/>
    <property type="evidence" value="ECO:0007669"/>
    <property type="project" value="TreeGrafter"/>
</dbReference>
<dbReference type="Gene3D" id="3.40.50.720">
    <property type="entry name" value="NAD(P)-binding Rossmann-like Domain"/>
    <property type="match status" value="1"/>
</dbReference>
<dbReference type="GO" id="GO:0080019">
    <property type="term" value="F:alcohol-forming very long-chain fatty acyl-CoA reductase activity"/>
    <property type="evidence" value="ECO:0007669"/>
    <property type="project" value="InterPro"/>
</dbReference>
<dbReference type="EMBL" id="CAQQ02178642">
    <property type="status" value="NOT_ANNOTATED_CDS"/>
    <property type="molecule type" value="Genomic_DNA"/>
</dbReference>
<sequence length="78" mass="9064">MMCKKDVIADMVPVDIVINLMITAAWRTANHKSDHMTIYNCCTGKNHPIAWGQFVDYTMTSVRQHPLGYIIFINFQRF</sequence>
<dbReference type="InterPro" id="IPR026055">
    <property type="entry name" value="FAR"/>
</dbReference>